<dbReference type="PRINTS" id="PR00619">
    <property type="entry name" value="GATAZNFINGER"/>
</dbReference>
<evidence type="ECO:0000256" key="2">
    <source>
        <dbReference type="ARBA" id="ARBA00022723"/>
    </source>
</evidence>
<evidence type="ECO:0000256" key="3">
    <source>
        <dbReference type="ARBA" id="ARBA00022771"/>
    </source>
</evidence>
<dbReference type="GO" id="GO:0005634">
    <property type="term" value="C:nucleus"/>
    <property type="evidence" value="ECO:0007669"/>
    <property type="project" value="UniProtKB-SubCell"/>
</dbReference>
<feature type="compositionally biased region" description="Low complexity" evidence="7">
    <location>
        <begin position="303"/>
        <end position="312"/>
    </location>
</feature>
<dbReference type="OrthoDB" id="515401at2759"/>
<dbReference type="EMBL" id="LT550481">
    <property type="protein sequence ID" value="SAL95716.1"/>
    <property type="molecule type" value="Genomic_DNA"/>
</dbReference>
<evidence type="ECO:0000256" key="4">
    <source>
        <dbReference type="ARBA" id="ARBA00022833"/>
    </source>
</evidence>
<dbReference type="GO" id="GO:0000978">
    <property type="term" value="F:RNA polymerase II cis-regulatory region sequence-specific DNA binding"/>
    <property type="evidence" value="ECO:0007669"/>
    <property type="project" value="TreeGrafter"/>
</dbReference>
<dbReference type="InterPro" id="IPR039355">
    <property type="entry name" value="Transcription_factor_GATA"/>
</dbReference>
<feature type="compositionally biased region" description="Low complexity" evidence="7">
    <location>
        <begin position="204"/>
        <end position="228"/>
    </location>
</feature>
<feature type="region of interest" description="Disordered" evidence="7">
    <location>
        <begin position="303"/>
        <end position="355"/>
    </location>
</feature>
<dbReference type="AlphaFoldDB" id="A0A168KYX5"/>
<dbReference type="InterPro" id="IPR013088">
    <property type="entry name" value="Znf_NHR/GATA"/>
</dbReference>
<dbReference type="InParanoid" id="A0A168KYX5"/>
<feature type="region of interest" description="Disordered" evidence="7">
    <location>
        <begin position="195"/>
        <end position="228"/>
    </location>
</feature>
<sequence length="495" mass="53748">MTVKSPFYNKPSTSTSVDSCHKCPFISTTTSTTQDSQKVPSLAPAIPQAHQVQSLSSPANSGFDQRLFETSNKHQSSTINNDSSMNGLVPCNSSVAKSDIGTTSLTSCSNCGTTTTPLWRRSPQGRTICNACGLYLKARNTTRPPGLKRHSTPTHSSGSIPSFPRRPLPLAPAPIVMATPIFRATSSATTPTISTMAHRKSMDDINSSSSTSSSDCEQDESSLGSSSSDTDCDGLARALVCFNCSTSTTPLWRRDGDGHTICNACGLYYKLHNVHRPITMKRSIIKRRKRVAIAATMSATTTASPMETTTVPGIKRKRDAYNGDGDNNSSGKEKRSITSVQLPRLVSKSPPDAPMTLRNMAEPMEPDAFQRNHPHYRYHHLPSPPLHPMKSSSPHLADLLNPPSDHGYRLPPISLPSPPMVPYDTPSSPPETASAFATVSALLKGTDNRQQAHEMLQAHRHELRREVSNLTCMLTRTTAMLDNIDQVMSVTGDRH</sequence>
<dbReference type="GO" id="GO:0000122">
    <property type="term" value="P:negative regulation of transcription by RNA polymerase II"/>
    <property type="evidence" value="ECO:0007669"/>
    <property type="project" value="TreeGrafter"/>
</dbReference>
<dbReference type="PANTHER" id="PTHR10071">
    <property type="entry name" value="TRANSCRIPTION FACTOR GATA FAMILY MEMBER"/>
    <property type="match status" value="1"/>
</dbReference>
<keyword evidence="10" id="KW-1185">Reference proteome</keyword>
<feature type="region of interest" description="Disordered" evidence="7">
    <location>
        <begin position="140"/>
        <end position="166"/>
    </location>
</feature>
<dbReference type="GO" id="GO:0008270">
    <property type="term" value="F:zinc ion binding"/>
    <property type="evidence" value="ECO:0007669"/>
    <property type="project" value="UniProtKB-KW"/>
</dbReference>
<dbReference type="Proteomes" id="UP000078561">
    <property type="component" value="Unassembled WGS sequence"/>
</dbReference>
<accession>A0A168KYX5</accession>
<dbReference type="Gene3D" id="3.30.50.10">
    <property type="entry name" value="Erythroid Transcription Factor GATA-1, subunit A"/>
    <property type="match status" value="2"/>
</dbReference>
<feature type="domain" description="GATA-type" evidence="8">
    <location>
        <begin position="235"/>
        <end position="288"/>
    </location>
</feature>
<evidence type="ECO:0000256" key="7">
    <source>
        <dbReference type="SAM" id="MobiDB-lite"/>
    </source>
</evidence>
<evidence type="ECO:0000313" key="9">
    <source>
        <dbReference type="EMBL" id="SAL95716.1"/>
    </source>
</evidence>
<dbReference type="OMA" id="MENGPES"/>
<feature type="domain" description="GATA-type" evidence="8">
    <location>
        <begin position="102"/>
        <end position="155"/>
    </location>
</feature>
<dbReference type="SMART" id="SM00401">
    <property type="entry name" value="ZnF_GATA"/>
    <property type="match status" value="2"/>
</dbReference>
<dbReference type="CDD" id="cd00202">
    <property type="entry name" value="ZnF_GATA"/>
    <property type="match status" value="2"/>
</dbReference>
<gene>
    <name evidence="9" type="primary">ABSGL_01057.1 scaffold 1223</name>
</gene>
<keyword evidence="5" id="KW-0539">Nucleus</keyword>
<evidence type="ECO:0000256" key="1">
    <source>
        <dbReference type="ARBA" id="ARBA00004123"/>
    </source>
</evidence>
<dbReference type="InterPro" id="IPR000679">
    <property type="entry name" value="Znf_GATA"/>
</dbReference>
<keyword evidence="4" id="KW-0862">Zinc</keyword>
<reference evidence="9" key="1">
    <citation type="submission" date="2016-04" db="EMBL/GenBank/DDBJ databases">
        <authorList>
            <person name="Evans L.H."/>
            <person name="Alamgir A."/>
            <person name="Owens N."/>
            <person name="Weber N.D."/>
            <person name="Virtaneva K."/>
            <person name="Barbian K."/>
            <person name="Babar A."/>
            <person name="Rosenke K."/>
        </authorList>
    </citation>
    <scope>NUCLEOTIDE SEQUENCE [LARGE SCALE GENOMIC DNA]</scope>
    <source>
        <strain evidence="9">CBS 101.48</strain>
    </source>
</reference>
<name>A0A168KYX5_ABSGL</name>
<dbReference type="PROSITE" id="PS00344">
    <property type="entry name" value="GATA_ZN_FINGER_1"/>
    <property type="match status" value="2"/>
</dbReference>
<dbReference type="PROSITE" id="PS50114">
    <property type="entry name" value="GATA_ZN_FINGER_2"/>
    <property type="match status" value="2"/>
</dbReference>
<dbReference type="GO" id="GO:0045944">
    <property type="term" value="P:positive regulation of transcription by RNA polymerase II"/>
    <property type="evidence" value="ECO:0007669"/>
    <property type="project" value="TreeGrafter"/>
</dbReference>
<keyword evidence="3 6" id="KW-0863">Zinc-finger</keyword>
<dbReference type="STRING" id="4829.A0A168KYX5"/>
<dbReference type="PANTHER" id="PTHR10071:SF281">
    <property type="entry name" value="BOX A-BINDING FACTOR-RELATED"/>
    <property type="match status" value="1"/>
</dbReference>
<keyword evidence="2" id="KW-0479">Metal-binding</keyword>
<evidence type="ECO:0000259" key="8">
    <source>
        <dbReference type="PROSITE" id="PS50114"/>
    </source>
</evidence>
<evidence type="ECO:0000256" key="6">
    <source>
        <dbReference type="PROSITE-ProRule" id="PRU00094"/>
    </source>
</evidence>
<dbReference type="SUPFAM" id="SSF57716">
    <property type="entry name" value="Glucocorticoid receptor-like (DNA-binding domain)"/>
    <property type="match status" value="2"/>
</dbReference>
<dbReference type="FunFam" id="3.30.50.10:FF:000007">
    <property type="entry name" value="Nitrogen regulatory AreA, N-terminal"/>
    <property type="match status" value="1"/>
</dbReference>
<comment type="subcellular location">
    <subcellularLocation>
        <location evidence="1">Nucleus</location>
    </subcellularLocation>
</comment>
<evidence type="ECO:0000256" key="5">
    <source>
        <dbReference type="ARBA" id="ARBA00023242"/>
    </source>
</evidence>
<dbReference type="GO" id="GO:0000981">
    <property type="term" value="F:DNA-binding transcription factor activity, RNA polymerase II-specific"/>
    <property type="evidence" value="ECO:0007669"/>
    <property type="project" value="TreeGrafter"/>
</dbReference>
<organism evidence="9">
    <name type="scientific">Absidia glauca</name>
    <name type="common">Pin mould</name>
    <dbReference type="NCBI Taxonomy" id="4829"/>
    <lineage>
        <taxon>Eukaryota</taxon>
        <taxon>Fungi</taxon>
        <taxon>Fungi incertae sedis</taxon>
        <taxon>Mucoromycota</taxon>
        <taxon>Mucoromycotina</taxon>
        <taxon>Mucoromycetes</taxon>
        <taxon>Mucorales</taxon>
        <taxon>Cunninghamellaceae</taxon>
        <taxon>Absidia</taxon>
    </lineage>
</organism>
<dbReference type="Pfam" id="PF00320">
    <property type="entry name" value="GATA"/>
    <property type="match status" value="2"/>
</dbReference>
<evidence type="ECO:0000313" key="10">
    <source>
        <dbReference type="Proteomes" id="UP000078561"/>
    </source>
</evidence>
<proteinExistence type="predicted"/>
<protein>
    <recommendedName>
        <fullName evidence="8">GATA-type domain-containing protein</fullName>
    </recommendedName>
</protein>